<dbReference type="Proteomes" id="UP001428341">
    <property type="component" value="Unassembled WGS sequence"/>
</dbReference>
<accession>A0AAP0QC36</accession>
<organism evidence="3 4">
    <name type="scientific">Citrus x changshan-huyou</name>
    <dbReference type="NCBI Taxonomy" id="2935761"/>
    <lineage>
        <taxon>Eukaryota</taxon>
        <taxon>Viridiplantae</taxon>
        <taxon>Streptophyta</taxon>
        <taxon>Embryophyta</taxon>
        <taxon>Tracheophyta</taxon>
        <taxon>Spermatophyta</taxon>
        <taxon>Magnoliopsida</taxon>
        <taxon>eudicotyledons</taxon>
        <taxon>Gunneridae</taxon>
        <taxon>Pentapetalae</taxon>
        <taxon>rosids</taxon>
        <taxon>malvids</taxon>
        <taxon>Sapindales</taxon>
        <taxon>Rutaceae</taxon>
        <taxon>Aurantioideae</taxon>
        <taxon>Citrus</taxon>
    </lineage>
</organism>
<keyword evidence="1" id="KW-0677">Repeat</keyword>
<dbReference type="SUPFAM" id="SSF52540">
    <property type="entry name" value="P-loop containing nucleoside triphosphate hydrolases"/>
    <property type="match status" value="1"/>
</dbReference>
<protein>
    <recommendedName>
        <fullName evidence="5">ABC transporter domain-containing protein</fullName>
    </recommendedName>
</protein>
<evidence type="ECO:0000313" key="4">
    <source>
        <dbReference type="Proteomes" id="UP001428341"/>
    </source>
</evidence>
<dbReference type="InterPro" id="IPR050611">
    <property type="entry name" value="ABCF"/>
</dbReference>
<proteinExistence type="predicted"/>
<evidence type="ECO:0000256" key="1">
    <source>
        <dbReference type="ARBA" id="ARBA00022737"/>
    </source>
</evidence>
<gene>
    <name evidence="3" type="ORF">WN944_026121</name>
</gene>
<dbReference type="PANTHER" id="PTHR19211:SF14">
    <property type="entry name" value="ATP-BINDING CASSETTE SUB-FAMILY F MEMBER 1"/>
    <property type="match status" value="1"/>
</dbReference>
<dbReference type="GO" id="GO:0005524">
    <property type="term" value="F:ATP binding"/>
    <property type="evidence" value="ECO:0007669"/>
    <property type="project" value="TreeGrafter"/>
</dbReference>
<evidence type="ECO:0000256" key="2">
    <source>
        <dbReference type="SAM" id="MobiDB-lite"/>
    </source>
</evidence>
<feature type="region of interest" description="Disordered" evidence="2">
    <location>
        <begin position="1"/>
        <end position="59"/>
    </location>
</feature>
<dbReference type="Gene3D" id="3.40.50.300">
    <property type="entry name" value="P-loop containing nucleotide triphosphate hydrolases"/>
    <property type="match status" value="1"/>
</dbReference>
<dbReference type="AlphaFoldDB" id="A0AAP0QC36"/>
<keyword evidence="4" id="KW-1185">Reference proteome</keyword>
<dbReference type="PANTHER" id="PTHR19211">
    <property type="entry name" value="ATP-BINDING TRANSPORT PROTEIN-RELATED"/>
    <property type="match status" value="1"/>
</dbReference>
<dbReference type="EMBL" id="JBCGBO010000024">
    <property type="protein sequence ID" value="KAK9182973.1"/>
    <property type="molecule type" value="Genomic_DNA"/>
</dbReference>
<evidence type="ECO:0008006" key="5">
    <source>
        <dbReference type="Google" id="ProtNLM"/>
    </source>
</evidence>
<evidence type="ECO:0000313" key="3">
    <source>
        <dbReference type="EMBL" id="KAK9182973.1"/>
    </source>
</evidence>
<name>A0AAP0QC36_9ROSI</name>
<sequence>MDKKFESHEKQVKAAKGSGNSVQLEKMKDRAKIAAAKEASKKKKAKGKFHEGETLQRPHRSGGIYTVEFHFPEPIELTPPLLQLIEVNFGYPNRQDFRLSKVDMGIDMGTRVGIVGPNGTGKSTLRLAGDLGKCEEARN</sequence>
<dbReference type="InterPro" id="IPR027417">
    <property type="entry name" value="P-loop_NTPase"/>
</dbReference>
<comment type="caution">
    <text evidence="3">The sequence shown here is derived from an EMBL/GenBank/DDBJ whole genome shotgun (WGS) entry which is preliminary data.</text>
</comment>
<reference evidence="3 4" key="1">
    <citation type="submission" date="2024-05" db="EMBL/GenBank/DDBJ databases">
        <title>Haplotype-resolved chromosome-level genome assembly of Huyou (Citrus changshanensis).</title>
        <authorList>
            <person name="Miao C."/>
            <person name="Chen W."/>
            <person name="Wu Y."/>
            <person name="Wang L."/>
            <person name="Zhao S."/>
            <person name="Grierson D."/>
            <person name="Xu C."/>
            <person name="Chen K."/>
        </authorList>
    </citation>
    <scope>NUCLEOTIDE SEQUENCE [LARGE SCALE GENOMIC DNA]</scope>
    <source>
        <strain evidence="3">01-14</strain>
        <tissue evidence="3">Leaf</tissue>
    </source>
</reference>
<feature type="compositionally biased region" description="Basic and acidic residues" evidence="2">
    <location>
        <begin position="1"/>
        <end position="12"/>
    </location>
</feature>